<dbReference type="AlphaFoldDB" id="A0A8H5ZC06"/>
<proteinExistence type="predicted"/>
<evidence type="ECO:0000313" key="3">
    <source>
        <dbReference type="Proteomes" id="UP000624244"/>
    </source>
</evidence>
<protein>
    <submittedName>
        <fullName evidence="2">Uncharacterized protein</fullName>
    </submittedName>
</protein>
<gene>
    <name evidence="2" type="ORF">GGP41_004571</name>
</gene>
<feature type="region of interest" description="Disordered" evidence="1">
    <location>
        <begin position="1"/>
        <end position="48"/>
    </location>
</feature>
<accession>A0A8H5ZC06</accession>
<organism evidence="2 3">
    <name type="scientific">Cochliobolus sativus</name>
    <name type="common">Common root rot and spot blotch fungus</name>
    <name type="synonym">Bipolaris sorokiniana</name>
    <dbReference type="NCBI Taxonomy" id="45130"/>
    <lineage>
        <taxon>Eukaryota</taxon>
        <taxon>Fungi</taxon>
        <taxon>Dikarya</taxon>
        <taxon>Ascomycota</taxon>
        <taxon>Pezizomycotina</taxon>
        <taxon>Dothideomycetes</taxon>
        <taxon>Pleosporomycetidae</taxon>
        <taxon>Pleosporales</taxon>
        <taxon>Pleosporineae</taxon>
        <taxon>Pleosporaceae</taxon>
        <taxon>Bipolaris</taxon>
    </lineage>
</organism>
<dbReference type="Proteomes" id="UP000624244">
    <property type="component" value="Unassembled WGS sequence"/>
</dbReference>
<name>A0A8H5ZC06_COCSA</name>
<evidence type="ECO:0000256" key="1">
    <source>
        <dbReference type="SAM" id="MobiDB-lite"/>
    </source>
</evidence>
<comment type="caution">
    <text evidence="2">The sequence shown here is derived from an EMBL/GenBank/DDBJ whole genome shotgun (WGS) entry which is preliminary data.</text>
</comment>
<dbReference type="EMBL" id="WNKQ01000015">
    <property type="protein sequence ID" value="KAF5846561.1"/>
    <property type="molecule type" value="Genomic_DNA"/>
</dbReference>
<evidence type="ECO:0000313" key="2">
    <source>
        <dbReference type="EMBL" id="KAF5846561.1"/>
    </source>
</evidence>
<reference evidence="2" key="1">
    <citation type="submission" date="2019-11" db="EMBL/GenBank/DDBJ databases">
        <title>Bipolaris sorokiniana Genome sequencing.</title>
        <authorList>
            <person name="Wang H."/>
        </authorList>
    </citation>
    <scope>NUCLEOTIDE SEQUENCE</scope>
</reference>
<sequence>MRRGSLGTVYKGSENRKTLLRRGRTCRPTNDGRRKKPTQEGSADGEVSWLSHTPLPILASTGW</sequence>